<evidence type="ECO:0000313" key="7">
    <source>
        <dbReference type="EMBL" id="KAL3307337.1"/>
    </source>
</evidence>
<dbReference type="PANTHER" id="PTHR24369">
    <property type="entry name" value="ANTIGEN BSP, PUTATIVE-RELATED"/>
    <property type="match status" value="1"/>
</dbReference>
<evidence type="ECO:0000256" key="4">
    <source>
        <dbReference type="ARBA" id="ARBA00023157"/>
    </source>
</evidence>
<dbReference type="InterPro" id="IPR036179">
    <property type="entry name" value="Ig-like_dom_sf"/>
</dbReference>
<organism evidence="7 8">
    <name type="scientific">Cichlidogyrus casuarinus</name>
    <dbReference type="NCBI Taxonomy" id="1844966"/>
    <lineage>
        <taxon>Eukaryota</taxon>
        <taxon>Metazoa</taxon>
        <taxon>Spiralia</taxon>
        <taxon>Lophotrochozoa</taxon>
        <taxon>Platyhelminthes</taxon>
        <taxon>Monogenea</taxon>
        <taxon>Monopisthocotylea</taxon>
        <taxon>Dactylogyridea</taxon>
        <taxon>Ancyrocephalidae</taxon>
        <taxon>Cichlidogyrus</taxon>
    </lineage>
</organism>
<dbReference type="InterPro" id="IPR007110">
    <property type="entry name" value="Ig-like_dom"/>
</dbReference>
<keyword evidence="2 5" id="KW-0732">Signal</keyword>
<evidence type="ECO:0000313" key="8">
    <source>
        <dbReference type="Proteomes" id="UP001626550"/>
    </source>
</evidence>
<accession>A0ABD2PIT7</accession>
<comment type="caution">
    <text evidence="7">The sequence shown here is derived from an EMBL/GenBank/DDBJ whole genome shotgun (WGS) entry which is preliminary data.</text>
</comment>
<evidence type="ECO:0000256" key="2">
    <source>
        <dbReference type="ARBA" id="ARBA00022729"/>
    </source>
</evidence>
<dbReference type="Gene3D" id="2.60.40.10">
    <property type="entry name" value="Immunoglobulins"/>
    <property type="match status" value="1"/>
</dbReference>
<keyword evidence="4" id="KW-1015">Disulfide bond</keyword>
<dbReference type="Pfam" id="PF13927">
    <property type="entry name" value="Ig_3"/>
    <property type="match status" value="1"/>
</dbReference>
<keyword evidence="1" id="KW-0433">Leucine-rich repeat</keyword>
<name>A0ABD2PIT7_9PLAT</name>
<dbReference type="PROSITE" id="PS51450">
    <property type="entry name" value="LRR"/>
    <property type="match status" value="2"/>
</dbReference>
<dbReference type="InterPro" id="IPR050541">
    <property type="entry name" value="LRR_TM_domain-containing"/>
</dbReference>
<dbReference type="SUPFAM" id="SSF52058">
    <property type="entry name" value="L domain-like"/>
    <property type="match status" value="1"/>
</dbReference>
<dbReference type="Pfam" id="PF13855">
    <property type="entry name" value="LRR_8"/>
    <property type="match status" value="2"/>
</dbReference>
<dbReference type="InterPro" id="IPR001611">
    <property type="entry name" value="Leu-rich_rpt"/>
</dbReference>
<dbReference type="Gene3D" id="3.80.10.10">
    <property type="entry name" value="Ribonuclease Inhibitor"/>
    <property type="match status" value="2"/>
</dbReference>
<gene>
    <name evidence="7" type="primary">LRRC4</name>
    <name evidence="7" type="ORF">Ciccas_014153</name>
</gene>
<evidence type="ECO:0000256" key="1">
    <source>
        <dbReference type="ARBA" id="ARBA00022614"/>
    </source>
</evidence>
<feature type="domain" description="Ig-like" evidence="6">
    <location>
        <begin position="281"/>
        <end position="367"/>
    </location>
</feature>
<protein>
    <submittedName>
        <fullName evidence="7">Leucine-rich repeat-containing protein 4</fullName>
    </submittedName>
</protein>
<feature type="signal peptide" evidence="5">
    <location>
        <begin position="1"/>
        <end position="17"/>
    </location>
</feature>
<dbReference type="Proteomes" id="UP001626550">
    <property type="component" value="Unassembled WGS sequence"/>
</dbReference>
<proteinExistence type="predicted"/>
<dbReference type="InterPro" id="IPR003591">
    <property type="entry name" value="Leu-rich_rpt_typical-subtyp"/>
</dbReference>
<feature type="non-terminal residue" evidence="7">
    <location>
        <position position="373"/>
    </location>
</feature>
<reference evidence="7 8" key="1">
    <citation type="submission" date="2024-11" db="EMBL/GenBank/DDBJ databases">
        <title>Adaptive evolution of stress response genes in parasites aligns with host niche diversity.</title>
        <authorList>
            <person name="Hahn C."/>
            <person name="Resl P."/>
        </authorList>
    </citation>
    <scope>NUCLEOTIDE SEQUENCE [LARGE SCALE GENOMIC DNA]</scope>
    <source>
        <strain evidence="7">EGGRZ-B1_66</strain>
        <tissue evidence="7">Body</tissue>
    </source>
</reference>
<evidence type="ECO:0000256" key="5">
    <source>
        <dbReference type="SAM" id="SignalP"/>
    </source>
</evidence>
<dbReference type="PANTHER" id="PTHR24369:SF210">
    <property type="entry name" value="CHAOPTIN-RELATED"/>
    <property type="match status" value="1"/>
</dbReference>
<dbReference type="InterPro" id="IPR013783">
    <property type="entry name" value="Ig-like_fold"/>
</dbReference>
<keyword evidence="3" id="KW-0677">Repeat</keyword>
<dbReference type="AlphaFoldDB" id="A0ABD2PIT7"/>
<feature type="chain" id="PRO_5044806453" evidence="5">
    <location>
        <begin position="18"/>
        <end position="373"/>
    </location>
</feature>
<dbReference type="CDD" id="cd00096">
    <property type="entry name" value="Ig"/>
    <property type="match status" value="1"/>
</dbReference>
<dbReference type="PROSITE" id="PS50835">
    <property type="entry name" value="IG_LIKE"/>
    <property type="match status" value="1"/>
</dbReference>
<keyword evidence="8" id="KW-1185">Reference proteome</keyword>
<dbReference type="SMART" id="SM00369">
    <property type="entry name" value="LRR_TYP"/>
    <property type="match status" value="4"/>
</dbReference>
<dbReference type="InterPro" id="IPR032675">
    <property type="entry name" value="LRR_dom_sf"/>
</dbReference>
<dbReference type="SUPFAM" id="SSF48726">
    <property type="entry name" value="Immunoglobulin"/>
    <property type="match status" value="1"/>
</dbReference>
<sequence length="373" mass="42739">MLLFVLLLASLVDRLHAVRGCHLFNNLDSKELKAKCINPKYNFQVIPQNLNIDIVELTINNQFIESISGKQFSHLPNLTLLDLSSNGLKSIESGTFRQLTKLTNLTLRGNRVSFERGSFFPEELPGLKNLVHLDMRFNPIESIPDNFFNILGASLKVMQLSSTSTEAVRIQPRAFDGLRNLVELDLSHGNLSSLPAEMRISLDRMTHLRRLDLRGNNWNCDCNIKWLKNWLEMKLKTYNIEPYSSALGREPILNCYYPMHLRDRPLIGLSAVSSNELRCAPSLLNKGYTITIDQRSNLTLVCQFHADPVVSVEWYKDDKKVEHTWPNIQLSQNYTYKFDANLTIFFVGRQHQGRWSCAAGSGKDRVSTDYYVQ</sequence>
<dbReference type="EMBL" id="JBJKFK010007611">
    <property type="protein sequence ID" value="KAL3307337.1"/>
    <property type="molecule type" value="Genomic_DNA"/>
</dbReference>
<evidence type="ECO:0000256" key="3">
    <source>
        <dbReference type="ARBA" id="ARBA00022737"/>
    </source>
</evidence>
<evidence type="ECO:0000259" key="6">
    <source>
        <dbReference type="PROSITE" id="PS50835"/>
    </source>
</evidence>